<organism evidence="2 3">
    <name type="scientific">Cronartium quercuum f. sp. fusiforme G11</name>
    <dbReference type="NCBI Taxonomy" id="708437"/>
    <lineage>
        <taxon>Eukaryota</taxon>
        <taxon>Fungi</taxon>
        <taxon>Dikarya</taxon>
        <taxon>Basidiomycota</taxon>
        <taxon>Pucciniomycotina</taxon>
        <taxon>Pucciniomycetes</taxon>
        <taxon>Pucciniales</taxon>
        <taxon>Coleosporiaceae</taxon>
        <taxon>Cronartium</taxon>
    </lineage>
</organism>
<evidence type="ECO:0000313" key="2">
    <source>
        <dbReference type="EMBL" id="KAG0142848.1"/>
    </source>
</evidence>
<keyword evidence="1" id="KW-0732">Signal</keyword>
<evidence type="ECO:0000256" key="1">
    <source>
        <dbReference type="SAM" id="SignalP"/>
    </source>
</evidence>
<proteinExistence type="predicted"/>
<gene>
    <name evidence="2" type="ORF">CROQUDRAFT_135301</name>
</gene>
<sequence length="256" mass="29657">MGHSRVTDQMISLALTLLLHVSLIAGAPMELGYLHEPQRLGHQPVFPRLDDAAIYEANHPVSLHTYSWHKLPHMMNDPRPETSNYNMGNLPTTPWSRSPNPIDYGITAHTSAHVVPNQVPEHLLPGDRRFDMGHVGYSSQVGGHHTGKLMEHHQYLDQYEKKDRFPDHTLKVSDENSNYPAQLKEYMIEEMVMIHGGIIDHLYLNVHRFFKLLKEFSKKSDMDKSVLRKLVDHLSTSVNDEYHFFIRKSMRLFGFW</sequence>
<dbReference type="AlphaFoldDB" id="A0A9P6NF33"/>
<keyword evidence="3" id="KW-1185">Reference proteome</keyword>
<comment type="caution">
    <text evidence="2">The sequence shown here is derived from an EMBL/GenBank/DDBJ whole genome shotgun (WGS) entry which is preliminary data.</text>
</comment>
<feature type="signal peptide" evidence="1">
    <location>
        <begin position="1"/>
        <end position="26"/>
    </location>
</feature>
<protein>
    <submittedName>
        <fullName evidence="2">Uncharacterized protein</fullName>
    </submittedName>
</protein>
<reference evidence="2" key="1">
    <citation type="submission" date="2013-11" db="EMBL/GenBank/DDBJ databases">
        <title>Genome sequence of the fusiform rust pathogen reveals effectors for host alternation and coevolution with pine.</title>
        <authorList>
            <consortium name="DOE Joint Genome Institute"/>
            <person name="Smith K."/>
            <person name="Pendleton A."/>
            <person name="Kubisiak T."/>
            <person name="Anderson C."/>
            <person name="Salamov A."/>
            <person name="Aerts A."/>
            <person name="Riley R."/>
            <person name="Clum A."/>
            <person name="Lindquist E."/>
            <person name="Ence D."/>
            <person name="Campbell M."/>
            <person name="Kronenberg Z."/>
            <person name="Feau N."/>
            <person name="Dhillon B."/>
            <person name="Hamelin R."/>
            <person name="Burleigh J."/>
            <person name="Smith J."/>
            <person name="Yandell M."/>
            <person name="Nelson C."/>
            <person name="Grigoriev I."/>
            <person name="Davis J."/>
        </authorList>
    </citation>
    <scope>NUCLEOTIDE SEQUENCE</scope>
    <source>
        <strain evidence="2">G11</strain>
    </source>
</reference>
<name>A0A9P6NF33_9BASI</name>
<feature type="chain" id="PRO_5040426016" evidence="1">
    <location>
        <begin position="27"/>
        <end position="256"/>
    </location>
</feature>
<accession>A0A9P6NF33</accession>
<dbReference type="EMBL" id="MU167335">
    <property type="protein sequence ID" value="KAG0142848.1"/>
    <property type="molecule type" value="Genomic_DNA"/>
</dbReference>
<evidence type="ECO:0000313" key="3">
    <source>
        <dbReference type="Proteomes" id="UP000886653"/>
    </source>
</evidence>
<dbReference type="Proteomes" id="UP000886653">
    <property type="component" value="Unassembled WGS sequence"/>
</dbReference>